<reference evidence="1 2" key="1">
    <citation type="submission" date="2021-03" db="EMBL/GenBank/DDBJ databases">
        <title>Sequencing the genomes of 1000 actinobacteria strains.</title>
        <authorList>
            <person name="Klenk H.-P."/>
        </authorList>
    </citation>
    <scope>NUCLEOTIDE SEQUENCE [LARGE SCALE GENOMIC DNA]</scope>
    <source>
        <strain evidence="1 2">DSM 20168</strain>
    </source>
</reference>
<accession>A0ABS4XRK1</accession>
<organism evidence="1 2">
    <name type="scientific">Glutamicibacter protophormiae</name>
    <name type="common">Brevibacterium protophormiae</name>
    <dbReference type="NCBI Taxonomy" id="37930"/>
    <lineage>
        <taxon>Bacteria</taxon>
        <taxon>Bacillati</taxon>
        <taxon>Actinomycetota</taxon>
        <taxon>Actinomycetes</taxon>
        <taxon>Micrococcales</taxon>
        <taxon>Micrococcaceae</taxon>
        <taxon>Glutamicibacter</taxon>
    </lineage>
</organism>
<dbReference type="RefSeq" id="WP_188947672.1">
    <property type="nucleotide sequence ID" value="NZ_BMPH01000003.1"/>
</dbReference>
<sequence>MFVFPDAAKCVKAELEAVGFDATLQLNPEDLDGREIVHIKDIGGTEQSVFRTDRLTVDVYAQGRTAAKDLAEAVRAALLDRPLDTPDGVVDSVKVDVVPTKEEFPSATLVKFTAIYRAETRPI</sequence>
<dbReference type="EMBL" id="JAGIOJ010000001">
    <property type="protein sequence ID" value="MBP2398907.1"/>
    <property type="molecule type" value="Genomic_DNA"/>
</dbReference>
<evidence type="ECO:0000313" key="1">
    <source>
        <dbReference type="EMBL" id="MBP2398907.1"/>
    </source>
</evidence>
<dbReference type="Proteomes" id="UP001195422">
    <property type="component" value="Unassembled WGS sequence"/>
</dbReference>
<comment type="caution">
    <text evidence="1">The sequence shown here is derived from an EMBL/GenBank/DDBJ whole genome shotgun (WGS) entry which is preliminary data.</text>
</comment>
<proteinExistence type="predicted"/>
<protein>
    <recommendedName>
        <fullName evidence="3">DUF3168 domain-containing protein</fullName>
    </recommendedName>
</protein>
<evidence type="ECO:0000313" key="2">
    <source>
        <dbReference type="Proteomes" id="UP001195422"/>
    </source>
</evidence>
<gene>
    <name evidence="1" type="ORF">JOF39_001988</name>
</gene>
<name>A0ABS4XRK1_GLUPR</name>
<evidence type="ECO:0008006" key="3">
    <source>
        <dbReference type="Google" id="ProtNLM"/>
    </source>
</evidence>
<keyword evidence="2" id="KW-1185">Reference proteome</keyword>